<evidence type="ECO:0000256" key="1">
    <source>
        <dbReference type="SAM" id="Phobius"/>
    </source>
</evidence>
<evidence type="ECO:0000313" key="3">
    <source>
        <dbReference type="Proteomes" id="UP000317909"/>
    </source>
</evidence>
<keyword evidence="1" id="KW-1133">Transmembrane helix</keyword>
<dbReference type="OrthoDB" id="9885844at2"/>
<name>A0A517TV02_9BACT</name>
<sequence>MSHNSLANAQPAREFVPDLRPVTIASSSPFEETETIWEIDQTPHWRSDPRYRELSDRLDEETGSAAVSYWLLAIAGVTLAGTAYGLPFFIVGAIYGFCIAGVVSVVLAAPFAIAVRTIVGTWRHPLAAPCFGGIVGFLSTAPVWNALWRDPAGGGIFVFILGPMTTTALGQIGAYLMTRRDAAAMIAGRAARPRWQISIRAMLATTAWLAATLAVLQACGLLGPAELVGIGVWLPWQLCLLCLFWALTKRAARLEQLDAEGCFT</sequence>
<organism evidence="2 3">
    <name type="scientific">Lacipirellula limnantheis</name>
    <dbReference type="NCBI Taxonomy" id="2528024"/>
    <lineage>
        <taxon>Bacteria</taxon>
        <taxon>Pseudomonadati</taxon>
        <taxon>Planctomycetota</taxon>
        <taxon>Planctomycetia</taxon>
        <taxon>Pirellulales</taxon>
        <taxon>Lacipirellulaceae</taxon>
        <taxon>Lacipirellula</taxon>
    </lineage>
</organism>
<feature type="transmembrane region" description="Helical" evidence="1">
    <location>
        <begin position="156"/>
        <end position="176"/>
    </location>
</feature>
<dbReference type="EMBL" id="CP036339">
    <property type="protein sequence ID" value="QDT72199.1"/>
    <property type="molecule type" value="Genomic_DNA"/>
</dbReference>
<feature type="transmembrane region" description="Helical" evidence="1">
    <location>
        <begin position="92"/>
        <end position="114"/>
    </location>
</feature>
<keyword evidence="3" id="KW-1185">Reference proteome</keyword>
<protein>
    <submittedName>
        <fullName evidence="2">Uncharacterized protein</fullName>
    </submittedName>
</protein>
<feature type="transmembrane region" description="Helical" evidence="1">
    <location>
        <begin position="228"/>
        <end position="247"/>
    </location>
</feature>
<dbReference type="AlphaFoldDB" id="A0A517TV02"/>
<dbReference type="RefSeq" id="WP_145431789.1">
    <property type="nucleotide sequence ID" value="NZ_CP036339.1"/>
</dbReference>
<accession>A0A517TV02</accession>
<evidence type="ECO:0000313" key="2">
    <source>
        <dbReference type="EMBL" id="QDT72199.1"/>
    </source>
</evidence>
<gene>
    <name evidence="2" type="ORF">I41_13670</name>
</gene>
<feature type="transmembrane region" description="Helical" evidence="1">
    <location>
        <begin position="126"/>
        <end position="144"/>
    </location>
</feature>
<feature type="transmembrane region" description="Helical" evidence="1">
    <location>
        <begin position="197"/>
        <end position="216"/>
    </location>
</feature>
<proteinExistence type="predicted"/>
<keyword evidence="1" id="KW-0812">Transmembrane</keyword>
<reference evidence="2 3" key="1">
    <citation type="submission" date="2019-02" db="EMBL/GenBank/DDBJ databases">
        <title>Deep-cultivation of Planctomycetes and their phenomic and genomic characterization uncovers novel biology.</title>
        <authorList>
            <person name="Wiegand S."/>
            <person name="Jogler M."/>
            <person name="Boedeker C."/>
            <person name="Pinto D."/>
            <person name="Vollmers J."/>
            <person name="Rivas-Marin E."/>
            <person name="Kohn T."/>
            <person name="Peeters S.H."/>
            <person name="Heuer A."/>
            <person name="Rast P."/>
            <person name="Oberbeckmann S."/>
            <person name="Bunk B."/>
            <person name="Jeske O."/>
            <person name="Meyerdierks A."/>
            <person name="Storesund J.E."/>
            <person name="Kallscheuer N."/>
            <person name="Luecker S."/>
            <person name="Lage O.M."/>
            <person name="Pohl T."/>
            <person name="Merkel B.J."/>
            <person name="Hornburger P."/>
            <person name="Mueller R.-W."/>
            <person name="Bruemmer F."/>
            <person name="Labrenz M."/>
            <person name="Spormann A.M."/>
            <person name="Op den Camp H."/>
            <person name="Overmann J."/>
            <person name="Amann R."/>
            <person name="Jetten M.S.M."/>
            <person name="Mascher T."/>
            <person name="Medema M.H."/>
            <person name="Devos D.P."/>
            <person name="Kaster A.-K."/>
            <person name="Ovreas L."/>
            <person name="Rohde M."/>
            <person name="Galperin M.Y."/>
            <person name="Jogler C."/>
        </authorList>
    </citation>
    <scope>NUCLEOTIDE SEQUENCE [LARGE SCALE GENOMIC DNA]</scope>
    <source>
        <strain evidence="2 3">I41</strain>
    </source>
</reference>
<dbReference type="KEGG" id="llh:I41_13670"/>
<keyword evidence="1" id="KW-0472">Membrane</keyword>
<dbReference type="Proteomes" id="UP000317909">
    <property type="component" value="Chromosome"/>
</dbReference>
<feature type="transmembrane region" description="Helical" evidence="1">
    <location>
        <begin position="67"/>
        <end position="86"/>
    </location>
</feature>